<dbReference type="GO" id="GO:0015141">
    <property type="term" value="F:succinate transmembrane transporter activity"/>
    <property type="evidence" value="ECO:0007669"/>
    <property type="project" value="TreeGrafter"/>
</dbReference>
<proteinExistence type="predicted"/>
<gene>
    <name evidence="5" type="ORF">V5799_004805</name>
</gene>
<reference evidence="5 6" key="1">
    <citation type="journal article" date="2023" name="Arcadia Sci">
        <title>De novo assembly of a long-read Amblyomma americanum tick genome.</title>
        <authorList>
            <person name="Chou S."/>
            <person name="Poskanzer K.E."/>
            <person name="Rollins M."/>
            <person name="Thuy-Boun P.S."/>
        </authorList>
    </citation>
    <scope>NUCLEOTIDE SEQUENCE [LARGE SCALE GENOMIC DNA]</scope>
    <source>
        <strain evidence="5">F_SG_1</strain>
        <tissue evidence="5">Salivary glands</tissue>
    </source>
</reference>
<keyword evidence="2" id="KW-0812">Transmembrane</keyword>
<dbReference type="GO" id="GO:0015137">
    <property type="term" value="F:citrate transmembrane transporter activity"/>
    <property type="evidence" value="ECO:0007669"/>
    <property type="project" value="TreeGrafter"/>
</dbReference>
<organism evidence="5 6">
    <name type="scientific">Amblyomma americanum</name>
    <name type="common">Lone star tick</name>
    <dbReference type="NCBI Taxonomy" id="6943"/>
    <lineage>
        <taxon>Eukaryota</taxon>
        <taxon>Metazoa</taxon>
        <taxon>Ecdysozoa</taxon>
        <taxon>Arthropoda</taxon>
        <taxon>Chelicerata</taxon>
        <taxon>Arachnida</taxon>
        <taxon>Acari</taxon>
        <taxon>Parasitiformes</taxon>
        <taxon>Ixodida</taxon>
        <taxon>Ixodoidea</taxon>
        <taxon>Ixodidae</taxon>
        <taxon>Amblyomminae</taxon>
        <taxon>Amblyomma</taxon>
    </lineage>
</organism>
<comment type="subcellular location">
    <subcellularLocation>
        <location evidence="1">Membrane</location>
        <topology evidence="1">Multi-pass membrane protein</topology>
    </subcellularLocation>
</comment>
<evidence type="ECO:0000256" key="3">
    <source>
        <dbReference type="ARBA" id="ARBA00022989"/>
    </source>
</evidence>
<dbReference type="Proteomes" id="UP001321473">
    <property type="component" value="Unassembled WGS sequence"/>
</dbReference>
<keyword evidence="3" id="KW-1133">Transmembrane helix</keyword>
<evidence type="ECO:0000256" key="1">
    <source>
        <dbReference type="ARBA" id="ARBA00004141"/>
    </source>
</evidence>
<evidence type="ECO:0000256" key="2">
    <source>
        <dbReference type="ARBA" id="ARBA00022692"/>
    </source>
</evidence>
<sequence>MRLLALRTYYFRSVLRYVHMGYAADNHTALFVDEDCSRAELITCVTLAALALVFGVPSVSASHFRDVIAQLPWNIILIHGGSLWLSTALRDSGLAVWIFTRYTKERFREMSDFWQLLVILAVASLLTEGGQEPSTLSEQLVPIVSDMGLEIQGDPLFFAVPVSAACFLPVMTPICHLGLTFIYEHTAASFGEMVTLK</sequence>
<dbReference type="GO" id="GO:0005886">
    <property type="term" value="C:plasma membrane"/>
    <property type="evidence" value="ECO:0007669"/>
    <property type="project" value="TreeGrafter"/>
</dbReference>
<dbReference type="AlphaFoldDB" id="A0AAQ4D520"/>
<name>A0AAQ4D520_AMBAM</name>
<dbReference type="PANTHER" id="PTHR10283:SF82">
    <property type="entry name" value="SOLUTE CARRIER FAMILY 13 MEMBER 2"/>
    <property type="match status" value="1"/>
</dbReference>
<evidence type="ECO:0000313" key="5">
    <source>
        <dbReference type="EMBL" id="KAK8757560.1"/>
    </source>
</evidence>
<keyword evidence="4" id="KW-0472">Membrane</keyword>
<comment type="caution">
    <text evidence="5">The sequence shown here is derived from an EMBL/GenBank/DDBJ whole genome shotgun (WGS) entry which is preliminary data.</text>
</comment>
<evidence type="ECO:0000256" key="4">
    <source>
        <dbReference type="ARBA" id="ARBA00023136"/>
    </source>
</evidence>
<keyword evidence="6" id="KW-1185">Reference proteome</keyword>
<dbReference type="PANTHER" id="PTHR10283">
    <property type="entry name" value="SOLUTE CARRIER FAMILY 13 MEMBER"/>
    <property type="match status" value="1"/>
</dbReference>
<dbReference type="EMBL" id="JARKHS020035104">
    <property type="protein sequence ID" value="KAK8757560.1"/>
    <property type="molecule type" value="Genomic_DNA"/>
</dbReference>
<accession>A0AAQ4D520</accession>
<protein>
    <submittedName>
        <fullName evidence="5">Uncharacterized protein</fullName>
    </submittedName>
</protein>
<evidence type="ECO:0000313" key="6">
    <source>
        <dbReference type="Proteomes" id="UP001321473"/>
    </source>
</evidence>